<gene>
    <name evidence="1" type="ORF">SPARVUS_LOCUS7704091</name>
</gene>
<organism evidence="1 2">
    <name type="scientific">Staurois parvus</name>
    <dbReference type="NCBI Taxonomy" id="386267"/>
    <lineage>
        <taxon>Eukaryota</taxon>
        <taxon>Metazoa</taxon>
        <taxon>Chordata</taxon>
        <taxon>Craniata</taxon>
        <taxon>Vertebrata</taxon>
        <taxon>Euteleostomi</taxon>
        <taxon>Amphibia</taxon>
        <taxon>Batrachia</taxon>
        <taxon>Anura</taxon>
        <taxon>Neobatrachia</taxon>
        <taxon>Ranoidea</taxon>
        <taxon>Ranidae</taxon>
        <taxon>Staurois</taxon>
    </lineage>
</organism>
<protein>
    <submittedName>
        <fullName evidence="1">Uncharacterized protein</fullName>
    </submittedName>
</protein>
<evidence type="ECO:0000313" key="1">
    <source>
        <dbReference type="EMBL" id="CAI9573477.1"/>
    </source>
</evidence>
<reference evidence="1" key="1">
    <citation type="submission" date="2023-05" db="EMBL/GenBank/DDBJ databases">
        <authorList>
            <person name="Stuckert A."/>
        </authorList>
    </citation>
    <scope>NUCLEOTIDE SEQUENCE</scope>
</reference>
<dbReference type="EMBL" id="CATNWA010014570">
    <property type="protein sequence ID" value="CAI9573477.1"/>
    <property type="molecule type" value="Genomic_DNA"/>
</dbReference>
<proteinExistence type="predicted"/>
<comment type="caution">
    <text evidence="1">The sequence shown here is derived from an EMBL/GenBank/DDBJ whole genome shotgun (WGS) entry which is preliminary data.</text>
</comment>
<dbReference type="Proteomes" id="UP001162483">
    <property type="component" value="Unassembled WGS sequence"/>
</dbReference>
<name>A0ABN9DLY5_9NEOB</name>
<sequence>MLISSSLFQPCPVHKHLHYSWLYIIAPDWQPGNDSSWLGAD</sequence>
<keyword evidence="2" id="KW-1185">Reference proteome</keyword>
<evidence type="ECO:0000313" key="2">
    <source>
        <dbReference type="Proteomes" id="UP001162483"/>
    </source>
</evidence>
<accession>A0ABN9DLY5</accession>